<comment type="caution">
    <text evidence="1">The sequence shown here is derived from an EMBL/GenBank/DDBJ whole genome shotgun (WGS) entry which is preliminary data.</text>
</comment>
<protein>
    <submittedName>
        <fullName evidence="1">Uncharacterized protein</fullName>
    </submittedName>
</protein>
<organism evidence="1">
    <name type="scientific">Mycobacterium xenopi 4042</name>
    <dbReference type="NCBI Taxonomy" id="1299334"/>
    <lineage>
        <taxon>Bacteria</taxon>
        <taxon>Bacillati</taxon>
        <taxon>Actinomycetota</taxon>
        <taxon>Actinomycetes</taxon>
        <taxon>Mycobacteriales</taxon>
        <taxon>Mycobacteriaceae</taxon>
        <taxon>Mycobacterium</taxon>
    </lineage>
</organism>
<gene>
    <name evidence="1" type="ORF">I553_6322</name>
</gene>
<proteinExistence type="predicted"/>
<reference evidence="1" key="1">
    <citation type="submission" date="2014-01" db="EMBL/GenBank/DDBJ databases">
        <authorList>
            <person name="Brown-Elliot B."/>
            <person name="Wallace R."/>
            <person name="Lenaerts A."/>
            <person name="Ordway D."/>
            <person name="DeGroote M.A."/>
            <person name="Parker T."/>
            <person name="Sizemore C."/>
            <person name="Tallon L.J."/>
            <person name="Sadzewicz L.K."/>
            <person name="Sengamalay N."/>
            <person name="Fraser C.M."/>
            <person name="Hine E."/>
            <person name="Shefchek K.A."/>
            <person name="Das S.P."/>
            <person name="Tettelin H."/>
        </authorList>
    </citation>
    <scope>NUCLEOTIDE SEQUENCE [LARGE SCALE GENOMIC DNA]</scope>
    <source>
        <strain evidence="1">4042</strain>
    </source>
</reference>
<dbReference type="EMBL" id="JAOB01000042">
    <property type="protein sequence ID" value="EUA42462.1"/>
    <property type="molecule type" value="Genomic_DNA"/>
</dbReference>
<sequence length="68" mass="7400">MKRVLSIADGHRSKTILRGLGAGYALVHATGAVPRAGDTDVKVEHDSQTRHRRSGRWCGFCRGTGRRG</sequence>
<accession>X8BEA6</accession>
<name>X8BEA6_MYCXE</name>
<evidence type="ECO:0000313" key="1">
    <source>
        <dbReference type="EMBL" id="EUA42462.1"/>
    </source>
</evidence>
<dbReference type="AlphaFoldDB" id="X8BEA6"/>